<evidence type="ECO:0000256" key="5">
    <source>
        <dbReference type="PROSITE-ProRule" id="PRU00108"/>
    </source>
</evidence>
<evidence type="ECO:0000256" key="3">
    <source>
        <dbReference type="ARBA" id="ARBA00023155"/>
    </source>
</evidence>
<dbReference type="Gene3D" id="1.10.10.60">
    <property type="entry name" value="Homeodomain-like"/>
    <property type="match status" value="1"/>
</dbReference>
<keyword evidence="2 5" id="KW-0238">DNA-binding</keyword>
<dbReference type="EMBL" id="JBICBT010000769">
    <property type="protein sequence ID" value="KAL3101652.1"/>
    <property type="molecule type" value="Genomic_DNA"/>
</dbReference>
<proteinExistence type="predicted"/>
<sequence length="221" mass="25732">MDCSSKIQLPNELLSELANAFRFDFRWSVLRVSSSIFDHFLAKRQQKILQNVDLYLQQRNLGHLNVPLHEAVIAARALAEFHTGNFKEMYAILQSHEFPRQIQPMLQKMLTEAYDKEAEPMLGRRKIKILREYYLTCVYPCMVARNELAQETGLRIIRVARWFRNQRSRDKKAWGAKWSLLRNRRVNCVPPNASRQVRPANCVPGQLRPGPTASRANCVPK</sequence>
<dbReference type="PANTHER" id="PTHR10390">
    <property type="entry name" value="HOMEOBOX PROTEIN SIX"/>
    <property type="match status" value="1"/>
</dbReference>
<feature type="domain" description="Homeobox" evidence="7">
    <location>
        <begin position="113"/>
        <end position="173"/>
    </location>
</feature>
<evidence type="ECO:0000256" key="2">
    <source>
        <dbReference type="ARBA" id="ARBA00023125"/>
    </source>
</evidence>
<dbReference type="GO" id="GO:0003677">
    <property type="term" value="F:DNA binding"/>
    <property type="evidence" value="ECO:0007669"/>
    <property type="project" value="UniProtKB-UniRule"/>
</dbReference>
<evidence type="ECO:0000313" key="9">
    <source>
        <dbReference type="EMBL" id="KAL3101652.1"/>
    </source>
</evidence>
<comment type="subcellular location">
    <subcellularLocation>
        <location evidence="1 5 6">Nucleus</location>
    </subcellularLocation>
</comment>
<dbReference type="GO" id="GO:0005634">
    <property type="term" value="C:nucleus"/>
    <property type="evidence" value="ECO:0007669"/>
    <property type="project" value="UniProtKB-SubCell"/>
</dbReference>
<keyword evidence="4 5" id="KW-0539">Nucleus</keyword>
<gene>
    <name evidence="9" type="ORF">niasHT_025669</name>
    <name evidence="8" type="ORF">niasHT_025716</name>
</gene>
<evidence type="ECO:0000313" key="10">
    <source>
        <dbReference type="Proteomes" id="UP001620626"/>
    </source>
</evidence>
<dbReference type="Pfam" id="PF16878">
    <property type="entry name" value="SIX1_SD"/>
    <property type="match status" value="1"/>
</dbReference>
<evidence type="ECO:0000313" key="8">
    <source>
        <dbReference type="EMBL" id="KAL3099168.1"/>
    </source>
</evidence>
<dbReference type="InterPro" id="IPR001356">
    <property type="entry name" value="HD"/>
</dbReference>
<accession>A0ABD2KFT7</accession>
<reference evidence="9 10" key="1">
    <citation type="submission" date="2024-10" db="EMBL/GenBank/DDBJ databases">
        <authorList>
            <person name="Kim D."/>
        </authorList>
    </citation>
    <scope>NUCLEOTIDE SEQUENCE [LARGE SCALE GENOMIC DNA]</scope>
    <source>
        <strain evidence="9">BH-2024</strain>
    </source>
</reference>
<comment type="caution">
    <text evidence="9">The sequence shown here is derived from an EMBL/GenBank/DDBJ whole genome shotgun (WGS) entry which is preliminary data.</text>
</comment>
<dbReference type="PANTHER" id="PTHR10390:SF33">
    <property type="entry name" value="PROTEIN OPTIX"/>
    <property type="match status" value="1"/>
</dbReference>
<dbReference type="SMART" id="SM00389">
    <property type="entry name" value="HOX"/>
    <property type="match status" value="1"/>
</dbReference>
<dbReference type="Proteomes" id="UP001620626">
    <property type="component" value="Unassembled WGS sequence"/>
</dbReference>
<dbReference type="InterPro" id="IPR009057">
    <property type="entry name" value="Homeodomain-like_sf"/>
</dbReference>
<name>A0ABD2KFT7_9BILA</name>
<dbReference type="EMBL" id="JBICBT010000817">
    <property type="protein sequence ID" value="KAL3099168.1"/>
    <property type="molecule type" value="Genomic_DNA"/>
</dbReference>
<dbReference type="Pfam" id="PF00046">
    <property type="entry name" value="Homeodomain"/>
    <property type="match status" value="1"/>
</dbReference>
<protein>
    <recommendedName>
        <fullName evidence="7">Homeobox domain-containing protein</fullName>
    </recommendedName>
</protein>
<organism evidence="9 10">
    <name type="scientific">Heterodera trifolii</name>
    <dbReference type="NCBI Taxonomy" id="157864"/>
    <lineage>
        <taxon>Eukaryota</taxon>
        <taxon>Metazoa</taxon>
        <taxon>Ecdysozoa</taxon>
        <taxon>Nematoda</taxon>
        <taxon>Chromadorea</taxon>
        <taxon>Rhabditida</taxon>
        <taxon>Tylenchina</taxon>
        <taxon>Tylenchomorpha</taxon>
        <taxon>Tylenchoidea</taxon>
        <taxon>Heteroderidae</taxon>
        <taxon>Heteroderinae</taxon>
        <taxon>Heterodera</taxon>
    </lineage>
</organism>
<keyword evidence="10" id="KW-1185">Reference proteome</keyword>
<dbReference type="InterPro" id="IPR031701">
    <property type="entry name" value="SIX1_SD"/>
</dbReference>
<evidence type="ECO:0000256" key="1">
    <source>
        <dbReference type="ARBA" id="ARBA00004123"/>
    </source>
</evidence>
<evidence type="ECO:0000256" key="4">
    <source>
        <dbReference type="ARBA" id="ARBA00023242"/>
    </source>
</evidence>
<dbReference type="CDD" id="cd00086">
    <property type="entry name" value="homeodomain"/>
    <property type="match status" value="1"/>
</dbReference>
<evidence type="ECO:0000259" key="7">
    <source>
        <dbReference type="PROSITE" id="PS50071"/>
    </source>
</evidence>
<feature type="DNA-binding region" description="Homeobox" evidence="5">
    <location>
        <begin position="115"/>
        <end position="174"/>
    </location>
</feature>
<dbReference type="AlphaFoldDB" id="A0ABD2KFT7"/>
<dbReference type="SUPFAM" id="SSF46689">
    <property type="entry name" value="Homeodomain-like"/>
    <property type="match status" value="1"/>
</dbReference>
<keyword evidence="3 5" id="KW-0371">Homeobox</keyword>
<evidence type="ECO:0000256" key="6">
    <source>
        <dbReference type="RuleBase" id="RU000682"/>
    </source>
</evidence>
<dbReference type="PROSITE" id="PS50071">
    <property type="entry name" value="HOMEOBOX_2"/>
    <property type="match status" value="1"/>
</dbReference>